<dbReference type="EMBL" id="RPFW01000008">
    <property type="protein sequence ID" value="TVZ00566.1"/>
    <property type="molecule type" value="Genomic_DNA"/>
</dbReference>
<dbReference type="RefSeq" id="WP_145860095.1">
    <property type="nucleotide sequence ID" value="NZ_RPFW01000008.1"/>
</dbReference>
<dbReference type="InterPro" id="IPR050837">
    <property type="entry name" value="ComplexI_51kDa_subunit"/>
</dbReference>
<dbReference type="Pfam" id="PF10589">
    <property type="entry name" value="NADH_4Fe-4S"/>
    <property type="match status" value="1"/>
</dbReference>
<feature type="domain" description="NADH-ubiquinone oxidoreductase 51kDa subunit iron-sulphur binding" evidence="12">
    <location>
        <begin position="317"/>
        <end position="391"/>
    </location>
</feature>
<comment type="similarity">
    <text evidence="3">Belongs to the complex I 51 kDa subunit family.</text>
</comment>
<comment type="caution">
    <text evidence="13">The sequence shown here is derived from an EMBL/GenBank/DDBJ whole genome shotgun (WGS) entry which is preliminary data.</text>
</comment>
<dbReference type="GO" id="GO:0003954">
    <property type="term" value="F:NADH dehydrogenase activity"/>
    <property type="evidence" value="ECO:0007669"/>
    <property type="project" value="TreeGrafter"/>
</dbReference>
<evidence type="ECO:0000256" key="5">
    <source>
        <dbReference type="ARBA" id="ARBA00022630"/>
    </source>
</evidence>
<keyword evidence="5" id="KW-0285">Flavoprotein</keyword>
<keyword evidence="6" id="KW-0288">FMN</keyword>
<sequence>MTTQQTQLGRRQLPRLLAGLSYQHRAGLAEHERCYGPLPAATHRLIDVVDASGLTGRGGAGFPTGRKMRSVAAARGRKVVVANGSEGEPASSKDRLLLTRLPHLVLDGIVLAATAIGADQAYLCVHEHETHLLASLAAAAAERHDPVPVQVTGIPGRYVSSEQSAIVQYLNGGPGIPTYSPPRPHERGVRGLPTLVNNVETFAHLALIARHGDRWFRSAGLPAAPGTMLATVSGAVCRPGVYEVELGTPLGEVLSWAGGPAEPISALLVGGYFGAWLPAQVAWPLPMTHAALKSVGGALGAGIIVALPESSCLIAETARVVRYLAGEGAGQCGPCVFGLPALADALSDLAFHGGRGRVLGRLDALLPLVERRGACRHPDGVTQLIRSALRTGAADARWHDAAGACHGVRRAPLLPVPDDEVPQEDA</sequence>
<evidence type="ECO:0000256" key="9">
    <source>
        <dbReference type="ARBA" id="ARBA00023014"/>
    </source>
</evidence>
<evidence type="ECO:0000259" key="12">
    <source>
        <dbReference type="Pfam" id="PF10589"/>
    </source>
</evidence>
<evidence type="ECO:0000259" key="11">
    <source>
        <dbReference type="Pfam" id="PF10531"/>
    </source>
</evidence>
<keyword evidence="9" id="KW-0411">Iron-sulfur</keyword>
<dbReference type="InterPro" id="IPR011538">
    <property type="entry name" value="Nuo51_FMN-bd"/>
</dbReference>
<organism evidence="13 14">
    <name type="scientific">Trebonia kvetii</name>
    <dbReference type="NCBI Taxonomy" id="2480626"/>
    <lineage>
        <taxon>Bacteria</taxon>
        <taxon>Bacillati</taxon>
        <taxon>Actinomycetota</taxon>
        <taxon>Actinomycetes</taxon>
        <taxon>Streptosporangiales</taxon>
        <taxon>Treboniaceae</taxon>
        <taxon>Trebonia</taxon>
    </lineage>
</organism>
<evidence type="ECO:0000313" key="14">
    <source>
        <dbReference type="Proteomes" id="UP000460272"/>
    </source>
</evidence>
<dbReference type="InterPro" id="IPR037207">
    <property type="entry name" value="Nuop51_4Fe4S-bd_sf"/>
</dbReference>
<dbReference type="Proteomes" id="UP000460272">
    <property type="component" value="Unassembled WGS sequence"/>
</dbReference>
<dbReference type="PANTHER" id="PTHR11780">
    <property type="entry name" value="NADH-UBIQUINONE OXIDOREDUCTASE FLAVOPROTEIN 1 NDUFV1"/>
    <property type="match status" value="1"/>
</dbReference>
<dbReference type="OrthoDB" id="9805533at2"/>
<dbReference type="SUPFAM" id="SSF142019">
    <property type="entry name" value="Nqo1 FMN-binding domain-like"/>
    <property type="match status" value="1"/>
</dbReference>
<protein>
    <submittedName>
        <fullName evidence="13">Proton-conducting membrane transporter</fullName>
    </submittedName>
</protein>
<comment type="cofactor">
    <cofactor evidence="2">
        <name>[4Fe-4S] cluster</name>
        <dbReference type="ChEBI" id="CHEBI:49883"/>
    </cofactor>
</comment>
<proteinExistence type="inferred from homology"/>
<feature type="domain" description="NADH-ubiquinone oxidoreductase 51kDa subunit FMN-binding" evidence="10">
    <location>
        <begin position="49"/>
        <end position="205"/>
    </location>
</feature>
<dbReference type="Gene3D" id="3.40.50.11540">
    <property type="entry name" value="NADH-ubiquinone oxidoreductase 51kDa subunit"/>
    <property type="match status" value="1"/>
</dbReference>
<dbReference type="Pfam" id="PF10531">
    <property type="entry name" value="SLBB"/>
    <property type="match status" value="1"/>
</dbReference>
<evidence type="ECO:0000256" key="6">
    <source>
        <dbReference type="ARBA" id="ARBA00022643"/>
    </source>
</evidence>
<dbReference type="InterPro" id="IPR037225">
    <property type="entry name" value="Nuo51_FMN-bd_sf"/>
</dbReference>
<dbReference type="GO" id="GO:0046872">
    <property type="term" value="F:metal ion binding"/>
    <property type="evidence" value="ECO:0007669"/>
    <property type="project" value="UniProtKB-KW"/>
</dbReference>
<keyword evidence="14" id="KW-1185">Reference proteome</keyword>
<dbReference type="InterPro" id="IPR019554">
    <property type="entry name" value="Soluble_ligand-bd"/>
</dbReference>
<dbReference type="PANTHER" id="PTHR11780:SF10">
    <property type="entry name" value="NADH DEHYDROGENASE [UBIQUINONE] FLAVOPROTEIN 1, MITOCHONDRIAL"/>
    <property type="match status" value="1"/>
</dbReference>
<dbReference type="Pfam" id="PF01512">
    <property type="entry name" value="Complex1_51K"/>
    <property type="match status" value="1"/>
</dbReference>
<dbReference type="AlphaFoldDB" id="A0A6P2BQU2"/>
<dbReference type="SUPFAM" id="SSF142984">
    <property type="entry name" value="Nqo1 middle domain-like"/>
    <property type="match status" value="1"/>
</dbReference>
<gene>
    <name evidence="13" type="ORF">EAS64_34830</name>
</gene>
<keyword evidence="8" id="KW-0408">Iron</keyword>
<dbReference type="GO" id="GO:0051539">
    <property type="term" value="F:4 iron, 4 sulfur cluster binding"/>
    <property type="evidence" value="ECO:0007669"/>
    <property type="project" value="UniProtKB-KW"/>
</dbReference>
<evidence type="ECO:0000259" key="10">
    <source>
        <dbReference type="Pfam" id="PF01512"/>
    </source>
</evidence>
<reference evidence="13 14" key="1">
    <citation type="submission" date="2018-11" db="EMBL/GenBank/DDBJ databases">
        <title>Trebonia kvetii gen.nov., sp.nov., a novel acidophilic actinobacterium, and proposal of the new actinobacterial family Treboniaceae fam. nov.</title>
        <authorList>
            <person name="Rapoport D."/>
            <person name="Sagova-Mareckova M."/>
            <person name="Sedlacek I."/>
            <person name="Provaznik J."/>
            <person name="Kralova S."/>
            <person name="Pavlinic D."/>
            <person name="Benes V."/>
            <person name="Kopecky J."/>
        </authorList>
    </citation>
    <scope>NUCLEOTIDE SEQUENCE [LARGE SCALE GENOMIC DNA]</scope>
    <source>
        <strain evidence="13 14">15Tr583</strain>
    </source>
</reference>
<feature type="domain" description="Soluble ligand binding" evidence="11">
    <location>
        <begin position="230"/>
        <end position="263"/>
    </location>
</feature>
<evidence type="ECO:0000256" key="8">
    <source>
        <dbReference type="ARBA" id="ARBA00023004"/>
    </source>
</evidence>
<dbReference type="Gene3D" id="1.20.1440.230">
    <property type="entry name" value="NADH-ubiquinone oxidoreductase 51kDa subunit, iron-sulphur binding domain"/>
    <property type="match status" value="1"/>
</dbReference>
<dbReference type="Gene3D" id="3.10.20.600">
    <property type="match status" value="1"/>
</dbReference>
<dbReference type="GO" id="GO:0045333">
    <property type="term" value="P:cellular respiration"/>
    <property type="evidence" value="ECO:0007669"/>
    <property type="project" value="TreeGrafter"/>
</dbReference>
<evidence type="ECO:0000256" key="4">
    <source>
        <dbReference type="ARBA" id="ARBA00022485"/>
    </source>
</evidence>
<name>A0A6P2BQU2_9ACTN</name>
<evidence type="ECO:0000256" key="7">
    <source>
        <dbReference type="ARBA" id="ARBA00022723"/>
    </source>
</evidence>
<accession>A0A6P2BQU2</accession>
<evidence type="ECO:0000256" key="2">
    <source>
        <dbReference type="ARBA" id="ARBA00001966"/>
    </source>
</evidence>
<evidence type="ECO:0000313" key="13">
    <source>
        <dbReference type="EMBL" id="TVZ00566.1"/>
    </source>
</evidence>
<keyword evidence="7" id="KW-0479">Metal-binding</keyword>
<dbReference type="InterPro" id="IPR019575">
    <property type="entry name" value="Nuop51_4Fe4S-bd"/>
</dbReference>
<dbReference type="SUPFAM" id="SSF140490">
    <property type="entry name" value="Nqo1C-terminal domain-like"/>
    <property type="match status" value="1"/>
</dbReference>
<keyword evidence="4" id="KW-0004">4Fe-4S</keyword>
<comment type="cofactor">
    <cofactor evidence="1">
        <name>FMN</name>
        <dbReference type="ChEBI" id="CHEBI:58210"/>
    </cofactor>
</comment>
<evidence type="ECO:0000256" key="3">
    <source>
        <dbReference type="ARBA" id="ARBA00007523"/>
    </source>
</evidence>
<evidence type="ECO:0000256" key="1">
    <source>
        <dbReference type="ARBA" id="ARBA00001917"/>
    </source>
</evidence>